<feature type="binding site" evidence="4 6">
    <location>
        <position position="147"/>
    </location>
    <ligand>
        <name>substrate</name>
    </ligand>
</feature>
<dbReference type="Gene3D" id="3.30.70.660">
    <property type="entry name" value="Pseudouridine synthase I, catalytic domain, C-terminal subdomain"/>
    <property type="match status" value="1"/>
</dbReference>
<comment type="similarity">
    <text evidence="1 4 7">Belongs to the tRNA pseudouridine synthase TruA family.</text>
</comment>
<dbReference type="PANTHER" id="PTHR11142">
    <property type="entry name" value="PSEUDOURIDYLATE SYNTHASE"/>
    <property type="match status" value="1"/>
</dbReference>
<evidence type="ECO:0000313" key="10">
    <source>
        <dbReference type="Proteomes" id="UP000011991"/>
    </source>
</evidence>
<protein>
    <recommendedName>
        <fullName evidence="4">tRNA pseudouridine synthase A</fullName>
        <ecNumber evidence="4">5.4.99.12</ecNumber>
    </recommendedName>
    <alternativeName>
        <fullName evidence="4">tRNA pseudouridine(38-40) synthase</fullName>
    </alternativeName>
    <alternativeName>
        <fullName evidence="4">tRNA pseudouridylate synthase I</fullName>
    </alternativeName>
    <alternativeName>
        <fullName evidence="4">tRNA-uridine isomerase I</fullName>
    </alternativeName>
</protein>
<sequence>MCQRQPSQRRCDQRGPNCRINDQAIGNENSVVAALVDRTFKLTIAYDGTDYSGWQIQPQKPTIQGMLERALVKLTRQRVHVTGSGRTDAGVHALAQVASLRTPNWRASATDLLNAMNVNLPPTIVVTDAVDAPDDFHAIRDAIGKRYRYQVQVGGQRSVFDYRYRWHLYHDIDLDAVSEAAARFEGKHDFASFQAVGSPRKTTTRNVKVCEIIREPSMSHGGILFSVEIEADGFLYNMVRNIVGTLIEVGKGKYPPQHIDNVIEAANRDAAGPTAPPQALFLKRVDYLPFA</sequence>
<evidence type="ECO:0000256" key="6">
    <source>
        <dbReference type="PIRSR" id="PIRSR001430-2"/>
    </source>
</evidence>
<dbReference type="EC" id="5.4.99.12" evidence="4"/>
<keyword evidence="2 4" id="KW-0819">tRNA processing</keyword>
<name>M5RDT7_9BACT</name>
<reference evidence="9 10" key="1">
    <citation type="journal article" date="2013" name="Mar. Genomics">
        <title>Expression of sulfatases in Rhodopirellula baltica and the diversity of sulfatases in the genus Rhodopirellula.</title>
        <authorList>
            <person name="Wegner C.E."/>
            <person name="Richter-Heitmann T."/>
            <person name="Klindworth A."/>
            <person name="Klockow C."/>
            <person name="Richter M."/>
            <person name="Achstetter T."/>
            <person name="Glockner F.O."/>
            <person name="Harder J."/>
        </authorList>
    </citation>
    <scope>NUCLEOTIDE SEQUENCE [LARGE SCALE GENOMIC DNA]</scope>
    <source>
        <strain evidence="9 10">SM1</strain>
    </source>
</reference>
<evidence type="ECO:0000256" key="3">
    <source>
        <dbReference type="ARBA" id="ARBA00023235"/>
    </source>
</evidence>
<dbReference type="CDD" id="cd02570">
    <property type="entry name" value="PseudoU_synth_EcTruA"/>
    <property type="match status" value="1"/>
</dbReference>
<dbReference type="InterPro" id="IPR020095">
    <property type="entry name" value="PsdUridine_synth_TruA_C"/>
</dbReference>
<dbReference type="FunFam" id="3.30.70.580:FF:000001">
    <property type="entry name" value="tRNA pseudouridine synthase A"/>
    <property type="match status" value="1"/>
</dbReference>
<feature type="domain" description="Pseudouridine synthase I TruA alpha/beta" evidence="8">
    <location>
        <begin position="180"/>
        <end position="287"/>
    </location>
</feature>
<proteinExistence type="inferred from homology"/>
<comment type="function">
    <text evidence="4">Formation of pseudouridine at positions 38, 39 and 40 in the anticodon stem and loop of transfer RNAs.</text>
</comment>
<comment type="caution">
    <text evidence="4">Lacks conserved residue(s) required for the propagation of feature annotation.</text>
</comment>
<evidence type="ECO:0000313" key="9">
    <source>
        <dbReference type="EMBL" id="EMI17638.1"/>
    </source>
</evidence>
<dbReference type="Proteomes" id="UP000011991">
    <property type="component" value="Unassembled WGS sequence"/>
</dbReference>
<dbReference type="InterPro" id="IPR001406">
    <property type="entry name" value="PsdUridine_synth_TruA"/>
</dbReference>
<dbReference type="EMBL" id="ANOG01000771">
    <property type="protein sequence ID" value="EMI17638.1"/>
    <property type="molecule type" value="Genomic_DNA"/>
</dbReference>
<dbReference type="AlphaFoldDB" id="M5RDT7"/>
<dbReference type="InterPro" id="IPR020094">
    <property type="entry name" value="TruA/RsuA/RluB/E/F_N"/>
</dbReference>
<keyword evidence="10" id="KW-1185">Reference proteome</keyword>
<dbReference type="GO" id="GO:0031119">
    <property type="term" value="P:tRNA pseudouridine synthesis"/>
    <property type="evidence" value="ECO:0007669"/>
    <property type="project" value="UniProtKB-UniRule"/>
</dbReference>
<dbReference type="Gene3D" id="3.30.70.580">
    <property type="entry name" value="Pseudouridine synthase I, catalytic domain, N-terminal subdomain"/>
    <property type="match status" value="1"/>
</dbReference>
<keyword evidence="3 4" id="KW-0413">Isomerase</keyword>
<evidence type="ECO:0000256" key="7">
    <source>
        <dbReference type="RuleBase" id="RU003792"/>
    </source>
</evidence>
<evidence type="ECO:0000256" key="2">
    <source>
        <dbReference type="ARBA" id="ARBA00022694"/>
    </source>
</evidence>
<dbReference type="PIRSF" id="PIRSF001430">
    <property type="entry name" value="tRNA_psdUrid_synth"/>
    <property type="match status" value="1"/>
</dbReference>
<gene>
    <name evidence="4" type="primary">truA</name>
    <name evidence="9" type="ORF">RMSM_05437</name>
</gene>
<dbReference type="GO" id="GO:0003723">
    <property type="term" value="F:RNA binding"/>
    <property type="evidence" value="ECO:0007669"/>
    <property type="project" value="InterPro"/>
</dbReference>
<feature type="active site" description="Nucleophile" evidence="4 5">
    <location>
        <position position="88"/>
    </location>
</feature>
<dbReference type="HAMAP" id="MF_00171">
    <property type="entry name" value="TruA"/>
    <property type="match status" value="1"/>
</dbReference>
<dbReference type="SUPFAM" id="SSF55120">
    <property type="entry name" value="Pseudouridine synthase"/>
    <property type="match status" value="1"/>
</dbReference>
<evidence type="ECO:0000256" key="5">
    <source>
        <dbReference type="PIRSR" id="PIRSR001430-1"/>
    </source>
</evidence>
<evidence type="ECO:0000256" key="4">
    <source>
        <dbReference type="HAMAP-Rule" id="MF_00171"/>
    </source>
</evidence>
<accession>M5RDT7</accession>
<comment type="caution">
    <text evidence="9">The sequence shown here is derived from an EMBL/GenBank/DDBJ whole genome shotgun (WGS) entry which is preliminary data.</text>
</comment>
<feature type="domain" description="Pseudouridine synthase I TruA alpha/beta" evidence="8">
    <location>
        <begin position="44"/>
        <end position="138"/>
    </location>
</feature>
<dbReference type="GO" id="GO:0160147">
    <property type="term" value="F:tRNA pseudouridine(38-40) synthase activity"/>
    <property type="evidence" value="ECO:0007669"/>
    <property type="project" value="UniProtKB-EC"/>
</dbReference>
<dbReference type="Pfam" id="PF01416">
    <property type="entry name" value="PseudoU_synth_1"/>
    <property type="match status" value="2"/>
</dbReference>
<dbReference type="NCBIfam" id="TIGR00071">
    <property type="entry name" value="hisT_truA"/>
    <property type="match status" value="1"/>
</dbReference>
<comment type="subunit">
    <text evidence="4">Homodimer.</text>
</comment>
<dbReference type="PATRIC" id="fig|1265738.3.peg.5444"/>
<dbReference type="PANTHER" id="PTHR11142:SF0">
    <property type="entry name" value="TRNA PSEUDOURIDINE SYNTHASE-LIKE 1"/>
    <property type="match status" value="1"/>
</dbReference>
<dbReference type="InterPro" id="IPR020103">
    <property type="entry name" value="PsdUridine_synth_cat_dom_sf"/>
</dbReference>
<organism evidence="9 10">
    <name type="scientific">Rhodopirellula maiorica SM1</name>
    <dbReference type="NCBI Taxonomy" id="1265738"/>
    <lineage>
        <taxon>Bacteria</taxon>
        <taxon>Pseudomonadati</taxon>
        <taxon>Planctomycetota</taxon>
        <taxon>Planctomycetia</taxon>
        <taxon>Pirellulales</taxon>
        <taxon>Pirellulaceae</taxon>
        <taxon>Novipirellula</taxon>
    </lineage>
</organism>
<comment type="catalytic activity">
    <reaction evidence="4 7">
        <text>uridine(38/39/40) in tRNA = pseudouridine(38/39/40) in tRNA</text>
        <dbReference type="Rhea" id="RHEA:22376"/>
        <dbReference type="Rhea" id="RHEA-COMP:10085"/>
        <dbReference type="Rhea" id="RHEA-COMP:10087"/>
        <dbReference type="ChEBI" id="CHEBI:65314"/>
        <dbReference type="ChEBI" id="CHEBI:65315"/>
        <dbReference type="EC" id="5.4.99.12"/>
    </reaction>
</comment>
<dbReference type="InterPro" id="IPR020097">
    <property type="entry name" value="PsdUridine_synth_TruA_a/b_dom"/>
</dbReference>
<evidence type="ECO:0000259" key="8">
    <source>
        <dbReference type="Pfam" id="PF01416"/>
    </source>
</evidence>
<evidence type="ECO:0000256" key="1">
    <source>
        <dbReference type="ARBA" id="ARBA00009375"/>
    </source>
</evidence>